<dbReference type="EMBL" id="PJQM01000885">
    <property type="protein sequence ID" value="RCI03820.1"/>
    <property type="molecule type" value="Genomic_DNA"/>
</dbReference>
<keyword evidence="2" id="KW-1185">Reference proteome</keyword>
<protein>
    <submittedName>
        <fullName evidence="1">Uncharacterized protein</fullName>
    </submittedName>
</protein>
<proteinExistence type="predicted"/>
<dbReference type="OrthoDB" id="2206331at2759"/>
<reference evidence="1 2" key="1">
    <citation type="journal article" date="2018" name="G3 (Bethesda)">
        <title>Phylogenetic and Phylogenomic Definition of Rhizopus Species.</title>
        <authorList>
            <person name="Gryganskyi A.P."/>
            <person name="Golan J."/>
            <person name="Dolatabadi S."/>
            <person name="Mondo S."/>
            <person name="Robb S."/>
            <person name="Idnurm A."/>
            <person name="Muszewska A."/>
            <person name="Steczkiewicz K."/>
            <person name="Masonjones S."/>
            <person name="Liao H.L."/>
            <person name="Gajdeczka M.T."/>
            <person name="Anike F."/>
            <person name="Vuek A."/>
            <person name="Anishchenko I.M."/>
            <person name="Voigt K."/>
            <person name="de Hoog G.S."/>
            <person name="Smith M.E."/>
            <person name="Heitman J."/>
            <person name="Vilgalys R."/>
            <person name="Stajich J.E."/>
        </authorList>
    </citation>
    <scope>NUCLEOTIDE SEQUENCE [LARGE SCALE GENOMIC DNA]</scope>
    <source>
        <strain evidence="1 2">LSU 92-RS-03</strain>
    </source>
</reference>
<name>A0A367KNW8_RHIST</name>
<evidence type="ECO:0000313" key="2">
    <source>
        <dbReference type="Proteomes" id="UP000253551"/>
    </source>
</evidence>
<evidence type="ECO:0000313" key="1">
    <source>
        <dbReference type="EMBL" id="RCI03820.1"/>
    </source>
</evidence>
<gene>
    <name evidence="1" type="ORF">CU098_012451</name>
</gene>
<dbReference type="Proteomes" id="UP000253551">
    <property type="component" value="Unassembled WGS sequence"/>
</dbReference>
<sequence>MSRIDAYFSKRKSRANTHLESNGGRVVQAPEPVYDLVKKPSDTTQKTVKKNSILYYLSKQAEQPVLCQIRSNIPLTDIWHTVLEEFDAPLPLSDTILSRKRLAQEDYGRNVRIRTQADVFTLCMEDYATEDKEDLSRPIPVTNEFSSVWQ</sequence>
<organism evidence="1 2">
    <name type="scientific">Rhizopus stolonifer</name>
    <name type="common">Rhizopus nigricans</name>
    <dbReference type="NCBI Taxonomy" id="4846"/>
    <lineage>
        <taxon>Eukaryota</taxon>
        <taxon>Fungi</taxon>
        <taxon>Fungi incertae sedis</taxon>
        <taxon>Mucoromycota</taxon>
        <taxon>Mucoromycotina</taxon>
        <taxon>Mucoromycetes</taxon>
        <taxon>Mucorales</taxon>
        <taxon>Mucorineae</taxon>
        <taxon>Rhizopodaceae</taxon>
        <taxon>Rhizopus</taxon>
    </lineage>
</organism>
<comment type="caution">
    <text evidence="1">The sequence shown here is derived from an EMBL/GenBank/DDBJ whole genome shotgun (WGS) entry which is preliminary data.</text>
</comment>
<accession>A0A367KNW8</accession>
<dbReference type="AlphaFoldDB" id="A0A367KNW8"/>